<dbReference type="Gene3D" id="1.25.40.20">
    <property type="entry name" value="Ankyrin repeat-containing domain"/>
    <property type="match status" value="4"/>
</dbReference>
<dbReference type="InterPro" id="IPR036770">
    <property type="entry name" value="Ankyrin_rpt-contain_sf"/>
</dbReference>
<feature type="region of interest" description="Disordered" evidence="14">
    <location>
        <begin position="299"/>
        <end position="318"/>
    </location>
</feature>
<dbReference type="Pfam" id="PF08477">
    <property type="entry name" value="Roc"/>
    <property type="match status" value="1"/>
</dbReference>
<dbReference type="GO" id="GO:0005524">
    <property type="term" value="F:ATP binding"/>
    <property type="evidence" value="ECO:0007669"/>
    <property type="project" value="UniProtKB-KW"/>
</dbReference>
<dbReference type="InterPro" id="IPR032171">
    <property type="entry name" value="COR-A"/>
</dbReference>
<dbReference type="InterPro" id="IPR011009">
    <property type="entry name" value="Kinase-like_dom_sf"/>
</dbReference>
<dbReference type="PROSITE" id="PS00108">
    <property type="entry name" value="PROTEIN_KINASE_ST"/>
    <property type="match status" value="1"/>
</dbReference>
<feature type="region of interest" description="Disordered" evidence="14">
    <location>
        <begin position="366"/>
        <end position="405"/>
    </location>
</feature>
<evidence type="ECO:0000259" key="15">
    <source>
        <dbReference type="PROSITE" id="PS50011"/>
    </source>
</evidence>
<dbReference type="SMART" id="SM00364">
    <property type="entry name" value="LRR_BAC"/>
    <property type="match status" value="8"/>
</dbReference>
<keyword evidence="6" id="KW-0677">Repeat</keyword>
<dbReference type="KEGG" id="aqu:100631791"/>
<feature type="compositionally biased region" description="Low complexity" evidence="14">
    <location>
        <begin position="986"/>
        <end position="995"/>
    </location>
</feature>
<dbReference type="SMART" id="SM00248">
    <property type="entry name" value="ANK"/>
    <property type="match status" value="10"/>
</dbReference>
<keyword evidence="4" id="KW-0433">Leucine-rich repeat</keyword>
<dbReference type="SUPFAM" id="SSF50978">
    <property type="entry name" value="WD40 repeat-like"/>
    <property type="match status" value="1"/>
</dbReference>
<dbReference type="GO" id="GO:0005737">
    <property type="term" value="C:cytoplasm"/>
    <property type="evidence" value="ECO:0007669"/>
    <property type="project" value="UniProtKB-ARBA"/>
</dbReference>
<evidence type="ECO:0000256" key="11">
    <source>
        <dbReference type="ARBA" id="ARBA00047899"/>
    </source>
</evidence>
<keyword evidence="7" id="KW-0547">Nucleotide-binding</keyword>
<dbReference type="EnsemblMetazoa" id="XM_019998738.1">
    <property type="protein sequence ID" value="XP_019854297.1"/>
    <property type="gene ID" value="LOC100631791"/>
</dbReference>
<dbReference type="InterPro" id="IPR020859">
    <property type="entry name" value="ROC"/>
</dbReference>
<dbReference type="Proteomes" id="UP000007879">
    <property type="component" value="Unassembled WGS sequence"/>
</dbReference>
<feature type="repeat" description="ANK" evidence="13">
    <location>
        <begin position="329"/>
        <end position="351"/>
    </location>
</feature>
<dbReference type="GO" id="GO:0005525">
    <property type="term" value="F:GTP binding"/>
    <property type="evidence" value="ECO:0007669"/>
    <property type="project" value="UniProtKB-KW"/>
</dbReference>
<feature type="domain" description="Roc" evidence="16">
    <location>
        <begin position="1102"/>
        <end position="1342"/>
    </location>
</feature>
<dbReference type="InterPro" id="IPR003591">
    <property type="entry name" value="Leu-rich_rpt_typical-subtyp"/>
</dbReference>
<keyword evidence="8" id="KW-0418">Kinase</keyword>
<dbReference type="Pfam" id="PF00069">
    <property type="entry name" value="Pkinase"/>
    <property type="match status" value="1"/>
</dbReference>
<evidence type="ECO:0000256" key="5">
    <source>
        <dbReference type="ARBA" id="ARBA00022679"/>
    </source>
</evidence>
<dbReference type="InterPro" id="IPR001611">
    <property type="entry name" value="Leu-rich_rpt"/>
</dbReference>
<feature type="repeat" description="ANK" evidence="13">
    <location>
        <begin position="45"/>
        <end position="77"/>
    </location>
</feature>
<dbReference type="Gene3D" id="3.80.10.10">
    <property type="entry name" value="Ribonuclease Inhibitor"/>
    <property type="match status" value="3"/>
</dbReference>
<keyword evidence="9" id="KW-0067">ATP-binding</keyword>
<dbReference type="PANTHER" id="PTHR24198:SF169">
    <property type="entry name" value="NON-SPECIFIC SERINE_THREONINE PROTEIN KINASE"/>
    <property type="match status" value="1"/>
</dbReference>
<protein>
    <recommendedName>
        <fullName evidence="2">non-specific serine/threonine protein kinase</fullName>
        <ecNumber evidence="2">2.7.11.1</ecNumber>
    </recommendedName>
</protein>
<dbReference type="SMART" id="SM00369">
    <property type="entry name" value="LRR_TYP"/>
    <property type="match status" value="7"/>
</dbReference>
<keyword evidence="3" id="KW-0723">Serine/threonine-protein kinase</keyword>
<dbReference type="SUPFAM" id="SSF52540">
    <property type="entry name" value="P-loop containing nucleoside triphosphate hydrolases"/>
    <property type="match status" value="1"/>
</dbReference>
<keyword evidence="10 13" id="KW-0040">ANK repeat</keyword>
<dbReference type="Pfam" id="PF00023">
    <property type="entry name" value="Ank"/>
    <property type="match status" value="2"/>
</dbReference>
<comment type="catalytic activity">
    <reaction evidence="12">
        <text>L-seryl-[protein] + ATP = O-phospho-L-seryl-[protein] + ADP + H(+)</text>
        <dbReference type="Rhea" id="RHEA:17989"/>
        <dbReference type="Rhea" id="RHEA-COMP:9863"/>
        <dbReference type="Rhea" id="RHEA-COMP:11604"/>
        <dbReference type="ChEBI" id="CHEBI:15378"/>
        <dbReference type="ChEBI" id="CHEBI:29999"/>
        <dbReference type="ChEBI" id="CHEBI:30616"/>
        <dbReference type="ChEBI" id="CHEBI:83421"/>
        <dbReference type="ChEBI" id="CHEBI:456216"/>
        <dbReference type="EC" id="2.7.11.1"/>
    </reaction>
</comment>
<feature type="repeat" description="ANK" evidence="13">
    <location>
        <begin position="413"/>
        <end position="445"/>
    </location>
</feature>
<feature type="region of interest" description="Disordered" evidence="14">
    <location>
        <begin position="977"/>
        <end position="1005"/>
    </location>
</feature>
<dbReference type="InterPro" id="IPR036322">
    <property type="entry name" value="WD40_repeat_dom_sf"/>
</dbReference>
<sequence length="2741" mass="304708">MSGKENVYAPSDVTEDLTAAAMWGDVALLESLLSNGADPNLPNSQGNTALHVACYYGERECASILLHYKAEVNAKGAEGKIPLHRAVLGVCVLEPGPKYQSREQISENQIDLVKLLVGNGSKVTFHDGYGDTPYDAALQCDFYECAELLSDLAKAEEQEEKRHQFFKNIDDAYDACKVGDLTKVKELMPGIVVMINECKKEYMTLLMIASREGHSAIVDYLIDIGAKVTHTLGSTAKTALHYAAENGHADVIKTLIKRLPRILLYEESPKGSSLHLAARNGHADTVKVLLDVASGLFPPTPERKDSSSLDEPVLPPDASVNVFSHSQAEGRTPLHEAVIGGHTDIVSMFVKWIRENQLKKPVALGLSPSSALSNSQVPVSPRTPTTPSSHGLGLHARASSGSSSNPLDIMTEMGRTPLHEASRLGFTEMIEILQEGGADVNAIMRPSLDRSANADLTALVQAAMTNDVKMVRFLLQHGATDARLKALTRAMRMPYHDVVGLLLCYNGSVTIDSSNMELRKRLGKASPSSPLLLAVNWASKKLPYITPLWIDMVLIEAPSYLNKPKAESYALSQLNISDNKLNELPVAIFQLKNLLRLELNRNNISSLPVSDDWECDSLEHIDMSHNQLTSLPPLLFTLPELKELCANNNAIRDVPIEVWKAPKLQKLLLQKNRLESFPSPFLSPDSGFGTLEGMSSDGQVLHSSFSVPDSSLYPHTPVSPPFEAHTPYSGRKDSIHFLQQSYIPHVQSSPVMSQSGITDRRVSLPPPHNIRRSRLRELFDATDTDEDPFDDYEIAGIVDSTTSGNKEGKVLFQLETLDLSYNELTLIPQGLCCLAPKLLKLHLHHNNLSSLGTITDYPSEIELIDGCHNQLTSAVAPARPRESLRNLTCAQKLLQFAQETMTPTRCSHRNHRVLRKLGYLKLAHNKLVDVQLFRTTERDHGTDLTSSIDEGRFSRRCKTGGMEMSIMHKDFTKSSFGTPLNNRIKGSSVSSTDDGPSSDDKKPDSSSVEVLYCLYPQLSTLDLGHNKLRSVPSHIHLISSLAVLTISHNASIDTLPLELSNLEGLWSLEYDGVPLTNPPASDLDKFRSASDKLLYMRSLLHDAKPYESMKLMLVGLQKQGKTTLLTRLREINEVRTPISTFNERKEGETVSAAVSLKPGGITGASSFFRRIGSRDAPLSTVGVDLGLWKYRKDLEPSYRGKKSVPLRSVTFYTWDFGGQEEYYATHQCFLSNRSLYLVIFNVCDGEDGIDSLELWLHNIQARAPESPVIIVGTHSDLLKEDKEQRKQELTNYLEQVGKNPQKLRDLGLPQIKEVRFVGCPTSGKAEGVSELRVALWDVAFSLTAPRKKGAIGGNKVKLLEQPVPSSYLRLEERMRELVVKCQSEVDVSPVMKESEFFEAVQDIIPNPRELNQAVTFLHENGVLLHYATPALNHLYFIDPQWLCDMLAHVVTIPEVNRFIQRGSGPEAGILKTSVLSHIFKGKLFPHTLRNEYIELLSKFEVALLLDRNRMLVPSMLPSAPKQTLYNFKTLFPRPPIAYLLQQSRIHSSSSLSDNRMSPYSSQSDPLMVRLPPKSFSPMSPTTPDLYRTGLLLRRFYFMKYVPSGFWPRLISRFLTSSDFAVIVLKALGFSEKEIEETVRIMISGDLSTLVELEWSYWTTGVEFWYKGYSLLRVAEIRPEGTFSDCLPSSAQGSSYSRTPSIPFEPLEDCEDLSFQLNGQWLAVDETPNTGLEVLVPDYICPSVIEKVLPSLVNIDEGAEDEFDQEPFPTREHSWMSAQLLSQTVEQIDTLLEDWFPGIGSKDGGRGMYSVPYVNRVVPCPYCVGGAEVTPNDVFTSMSHGPETLTGTPSVISMNTKEDAATPSSTVTLLDNTNSIDTNSVSTTGGVASRARRDLMPSLQKTTASGSPHSRRRYTSDNIDDTSIETSPAATGVGLMQASKFGFMIETCVAASRGLATLECPTHPLQPLDISSLTPDLVFGDLPTHYIINEKLVDRGKFVASGSFGEIYHGAIYPHLSASDDEGREVAIKIDKQDRKHFNMETAAKAYTEIRAEVALLKDLDHEYIINFIGLTLQPLCFMLEWASKGSLHGILQSYYRTDSKVSPWTLVEAGRQVANGLSYLHSRNVVYYDLKSPNILVFEFPSADESLRVSLESSPVLDKLGKFPVHVKITDLGISRKITPGGVVGYKGTPAFMAPEILRYVGKEACTEKVDVFSFGMFMYELLAQQFPFERQNLMHNQIEKLVVDGARPSIQNKELSNPILYLDIMRWAWQQDYHDRPTSSQLDSVLSLPAVPHLVDAYSLEDHCYQQVTSACIVTLPIDISSQVPDDGSTSETSLTPSVSQYHTNVVRGDLQEEVWFCSKEKDDQTLERASSRLSFVSFRGRANFVVDSIDLECAPVTAMCCVNEQVWLGAKDGCITLYSAINHDKSFSRYLSLKADQGIIHISHLTKLRQVLVVRKDGYLMLLDEVLSERRIPDTSHFDAHVNATQLPVRCVFNLKTPLSSVLTLSSNEETAYTWISSSNEVVTVLEIRTSVISHCQKLQARSYSETNKTDILSHMTCVKLGGRDERSVVCGFSYPGCVLYIWESSNNHKLLASHKYDQFTTDKVTDVMSMGSMLYMSTGGGEVVTLSLSNSLQEISSPLFPISAHSKSRGIYKLLKLGCRVFPRHWLPTLIGRNNAIEYYKELLDEEEMAEIKSGIIGSQSQLLVTIGHGFEGLSSLKRGDSWQDHNNNFVLLWLPPR</sequence>
<dbReference type="EC" id="2.7.11.1" evidence="2"/>
<dbReference type="Gene3D" id="3.40.50.300">
    <property type="entry name" value="P-loop containing nucleotide triphosphate hydrolases"/>
    <property type="match status" value="1"/>
</dbReference>
<dbReference type="PROSITE" id="PS50297">
    <property type="entry name" value="ANK_REP_REGION"/>
    <property type="match status" value="4"/>
</dbReference>
<dbReference type="GeneID" id="100631791"/>
<dbReference type="PROSITE" id="PS50011">
    <property type="entry name" value="PROTEIN_KINASE_DOM"/>
    <property type="match status" value="1"/>
</dbReference>
<feature type="region of interest" description="Disordered" evidence="14">
    <location>
        <begin position="1878"/>
        <end position="1924"/>
    </location>
</feature>
<evidence type="ECO:0000313" key="18">
    <source>
        <dbReference type="Proteomes" id="UP000007879"/>
    </source>
</evidence>
<keyword evidence="18" id="KW-1185">Reference proteome</keyword>
<dbReference type="InterPro" id="IPR008271">
    <property type="entry name" value="Ser/Thr_kinase_AS"/>
</dbReference>
<evidence type="ECO:0000256" key="4">
    <source>
        <dbReference type="ARBA" id="ARBA00022614"/>
    </source>
</evidence>
<dbReference type="Gene3D" id="1.10.510.10">
    <property type="entry name" value="Transferase(Phosphotransferase) domain 1"/>
    <property type="match status" value="1"/>
</dbReference>
<dbReference type="SUPFAM" id="SSF56112">
    <property type="entry name" value="Protein kinase-like (PK-like)"/>
    <property type="match status" value="1"/>
</dbReference>
<dbReference type="PRINTS" id="PR01415">
    <property type="entry name" value="ANKYRIN"/>
</dbReference>
<dbReference type="PANTHER" id="PTHR24198">
    <property type="entry name" value="ANKYRIN REPEAT AND PROTEIN KINASE DOMAIN-CONTAINING PROTEIN"/>
    <property type="match status" value="1"/>
</dbReference>
<keyword evidence="5" id="KW-0808">Transferase</keyword>
<evidence type="ECO:0000256" key="10">
    <source>
        <dbReference type="ARBA" id="ARBA00023043"/>
    </source>
</evidence>
<dbReference type="Pfam" id="PF16095">
    <property type="entry name" value="COR-A"/>
    <property type="match status" value="1"/>
</dbReference>
<feature type="compositionally biased region" description="Polar residues" evidence="14">
    <location>
        <begin position="1898"/>
        <end position="1907"/>
    </location>
</feature>
<dbReference type="RefSeq" id="XP_019854297.1">
    <property type="nucleotide sequence ID" value="XM_019998738.1"/>
</dbReference>
<feature type="repeat" description="ANK" evidence="13">
    <location>
        <begin position="235"/>
        <end position="258"/>
    </location>
</feature>
<reference evidence="17" key="2">
    <citation type="submission" date="2024-06" db="UniProtKB">
        <authorList>
            <consortium name="EnsemblMetazoa"/>
        </authorList>
    </citation>
    <scope>IDENTIFICATION</scope>
</reference>
<organism evidence="17 18">
    <name type="scientific">Amphimedon queenslandica</name>
    <name type="common">Sponge</name>
    <dbReference type="NCBI Taxonomy" id="400682"/>
    <lineage>
        <taxon>Eukaryota</taxon>
        <taxon>Metazoa</taxon>
        <taxon>Porifera</taxon>
        <taxon>Demospongiae</taxon>
        <taxon>Heteroscleromorpha</taxon>
        <taxon>Haplosclerida</taxon>
        <taxon>Niphatidae</taxon>
        <taxon>Amphimedon</taxon>
    </lineage>
</organism>
<dbReference type="InterPro" id="IPR002110">
    <property type="entry name" value="Ankyrin_rpt"/>
</dbReference>
<dbReference type="PROSITE" id="PS51424">
    <property type="entry name" value="ROC"/>
    <property type="match status" value="1"/>
</dbReference>
<proteinExistence type="predicted"/>
<dbReference type="GO" id="GO:0009966">
    <property type="term" value="P:regulation of signal transduction"/>
    <property type="evidence" value="ECO:0007669"/>
    <property type="project" value="UniProtKB-ARBA"/>
</dbReference>
<reference evidence="18" key="1">
    <citation type="journal article" date="2010" name="Nature">
        <title>The Amphimedon queenslandica genome and the evolution of animal complexity.</title>
        <authorList>
            <person name="Srivastava M."/>
            <person name="Simakov O."/>
            <person name="Chapman J."/>
            <person name="Fahey B."/>
            <person name="Gauthier M.E."/>
            <person name="Mitros T."/>
            <person name="Richards G.S."/>
            <person name="Conaco C."/>
            <person name="Dacre M."/>
            <person name="Hellsten U."/>
            <person name="Larroux C."/>
            <person name="Putnam N.H."/>
            <person name="Stanke M."/>
            <person name="Adamska M."/>
            <person name="Darling A."/>
            <person name="Degnan S.M."/>
            <person name="Oakley T.H."/>
            <person name="Plachetzki D.C."/>
            <person name="Zhai Y."/>
            <person name="Adamski M."/>
            <person name="Calcino A."/>
            <person name="Cummins S.F."/>
            <person name="Goodstein D.M."/>
            <person name="Harris C."/>
            <person name="Jackson D.J."/>
            <person name="Leys S.P."/>
            <person name="Shu S."/>
            <person name="Woodcroft B.J."/>
            <person name="Vervoort M."/>
            <person name="Kosik K.S."/>
            <person name="Manning G."/>
            <person name="Degnan B.M."/>
            <person name="Rokhsar D.S."/>
        </authorList>
    </citation>
    <scope>NUCLEOTIDE SEQUENCE [LARGE SCALE GENOMIC DNA]</scope>
</reference>
<dbReference type="Gene3D" id="3.30.70.1390">
    <property type="entry name" value="ROC domain from the Parkinson's disease-associated leucine-rich repeat kinase 2"/>
    <property type="match status" value="1"/>
</dbReference>
<dbReference type="SMART" id="SM00220">
    <property type="entry name" value="S_TKc"/>
    <property type="match status" value="1"/>
</dbReference>
<evidence type="ECO:0000256" key="8">
    <source>
        <dbReference type="ARBA" id="ARBA00022777"/>
    </source>
</evidence>
<dbReference type="InterPro" id="IPR000719">
    <property type="entry name" value="Prot_kinase_dom"/>
</dbReference>
<evidence type="ECO:0000256" key="1">
    <source>
        <dbReference type="ARBA" id="ARBA00001946"/>
    </source>
</evidence>
<evidence type="ECO:0000256" key="13">
    <source>
        <dbReference type="PROSITE-ProRule" id="PRU00023"/>
    </source>
</evidence>
<dbReference type="InterPro" id="IPR032675">
    <property type="entry name" value="LRR_dom_sf"/>
</dbReference>
<dbReference type="Pfam" id="PF12796">
    <property type="entry name" value="Ank_2"/>
    <property type="match status" value="2"/>
</dbReference>
<dbReference type="PROSITE" id="PS51450">
    <property type="entry name" value="LRR"/>
    <property type="match status" value="5"/>
</dbReference>
<evidence type="ECO:0000313" key="17">
    <source>
        <dbReference type="EnsemblMetazoa" id="XP_019854297.1"/>
    </source>
</evidence>
<dbReference type="GO" id="GO:0004674">
    <property type="term" value="F:protein serine/threonine kinase activity"/>
    <property type="evidence" value="ECO:0007669"/>
    <property type="project" value="UniProtKB-KW"/>
</dbReference>
<evidence type="ECO:0000256" key="6">
    <source>
        <dbReference type="ARBA" id="ARBA00022737"/>
    </source>
</evidence>
<comment type="cofactor">
    <cofactor evidence="1">
        <name>Mg(2+)</name>
        <dbReference type="ChEBI" id="CHEBI:18420"/>
    </cofactor>
</comment>
<evidence type="ECO:0000256" key="12">
    <source>
        <dbReference type="ARBA" id="ARBA00048679"/>
    </source>
</evidence>
<dbReference type="Pfam" id="PF13855">
    <property type="entry name" value="LRR_8"/>
    <property type="match status" value="1"/>
</dbReference>
<dbReference type="SUPFAM" id="SSF48403">
    <property type="entry name" value="Ankyrin repeat"/>
    <property type="match status" value="1"/>
</dbReference>
<dbReference type="PROSITE" id="PS50088">
    <property type="entry name" value="ANK_REPEAT"/>
    <property type="match status" value="4"/>
</dbReference>
<dbReference type="PRINTS" id="PR00449">
    <property type="entry name" value="RASTRNSFRMNG"/>
</dbReference>
<evidence type="ECO:0000256" key="2">
    <source>
        <dbReference type="ARBA" id="ARBA00012513"/>
    </source>
</evidence>
<feature type="compositionally biased region" description="Low complexity" evidence="14">
    <location>
        <begin position="380"/>
        <end position="389"/>
    </location>
</feature>
<evidence type="ECO:0000256" key="3">
    <source>
        <dbReference type="ARBA" id="ARBA00022527"/>
    </source>
</evidence>
<evidence type="ECO:0000256" key="7">
    <source>
        <dbReference type="ARBA" id="ARBA00022741"/>
    </source>
</evidence>
<dbReference type="SUPFAM" id="SSF52058">
    <property type="entry name" value="L domain-like"/>
    <property type="match status" value="1"/>
</dbReference>
<evidence type="ECO:0000256" key="14">
    <source>
        <dbReference type="SAM" id="MobiDB-lite"/>
    </source>
</evidence>
<feature type="compositionally biased region" description="Polar residues" evidence="14">
    <location>
        <begin position="367"/>
        <end position="378"/>
    </location>
</feature>
<evidence type="ECO:0000259" key="16">
    <source>
        <dbReference type="PROSITE" id="PS51424"/>
    </source>
</evidence>
<dbReference type="InterPro" id="IPR027417">
    <property type="entry name" value="P-loop_NTPase"/>
</dbReference>
<feature type="domain" description="Protein kinase" evidence="15">
    <location>
        <begin position="1992"/>
        <end position="2292"/>
    </location>
</feature>
<name>A0AAN0JC07_AMPQE</name>
<evidence type="ECO:0000256" key="9">
    <source>
        <dbReference type="ARBA" id="ARBA00022840"/>
    </source>
</evidence>
<accession>A0AAN0JC07</accession>
<comment type="catalytic activity">
    <reaction evidence="11">
        <text>L-threonyl-[protein] + ATP = O-phospho-L-threonyl-[protein] + ADP + H(+)</text>
        <dbReference type="Rhea" id="RHEA:46608"/>
        <dbReference type="Rhea" id="RHEA-COMP:11060"/>
        <dbReference type="Rhea" id="RHEA-COMP:11605"/>
        <dbReference type="ChEBI" id="CHEBI:15378"/>
        <dbReference type="ChEBI" id="CHEBI:30013"/>
        <dbReference type="ChEBI" id="CHEBI:30616"/>
        <dbReference type="ChEBI" id="CHEBI:61977"/>
        <dbReference type="ChEBI" id="CHEBI:456216"/>
        <dbReference type="EC" id="2.7.11.1"/>
    </reaction>
</comment>